<reference evidence="2" key="1">
    <citation type="journal article" date="2014" name="Int. J. Syst. Evol. Microbiol.">
        <title>Complete genome sequence of Corynebacterium casei LMG S-19264T (=DSM 44701T), isolated from a smear-ripened cheese.</title>
        <authorList>
            <consortium name="US DOE Joint Genome Institute (JGI-PGF)"/>
            <person name="Walter F."/>
            <person name="Albersmeier A."/>
            <person name="Kalinowski J."/>
            <person name="Ruckert C."/>
        </authorList>
    </citation>
    <scope>NUCLEOTIDE SEQUENCE</scope>
    <source>
        <strain evidence="2">JCM 4637</strain>
    </source>
</reference>
<protein>
    <submittedName>
        <fullName evidence="2">Uncharacterized protein</fullName>
    </submittedName>
</protein>
<dbReference type="EMBL" id="BMVC01000001">
    <property type="protein sequence ID" value="GHC79315.1"/>
    <property type="molecule type" value="Genomic_DNA"/>
</dbReference>
<proteinExistence type="predicted"/>
<evidence type="ECO:0000313" key="3">
    <source>
        <dbReference type="Proteomes" id="UP000638353"/>
    </source>
</evidence>
<feature type="region of interest" description="Disordered" evidence="1">
    <location>
        <begin position="78"/>
        <end position="100"/>
    </location>
</feature>
<dbReference type="AlphaFoldDB" id="A0A919C7E6"/>
<accession>A0A919C7E6</accession>
<gene>
    <name evidence="2" type="ORF">GCM10010334_05450</name>
</gene>
<organism evidence="2 3">
    <name type="scientific">Streptomyces finlayi</name>
    <dbReference type="NCBI Taxonomy" id="67296"/>
    <lineage>
        <taxon>Bacteria</taxon>
        <taxon>Bacillati</taxon>
        <taxon>Actinomycetota</taxon>
        <taxon>Actinomycetes</taxon>
        <taxon>Kitasatosporales</taxon>
        <taxon>Streptomycetaceae</taxon>
        <taxon>Streptomyces</taxon>
    </lineage>
</organism>
<dbReference type="Proteomes" id="UP000638353">
    <property type="component" value="Unassembled WGS sequence"/>
</dbReference>
<evidence type="ECO:0000256" key="1">
    <source>
        <dbReference type="SAM" id="MobiDB-lite"/>
    </source>
</evidence>
<comment type="caution">
    <text evidence="2">The sequence shown here is derived from an EMBL/GenBank/DDBJ whole genome shotgun (WGS) entry which is preliminary data.</text>
</comment>
<sequence>MRGLRWDAKGGNSFRGPPTGLAGAELLPNKRCGLMEGVPYGPGCGGTGRFTPVVRVGPRFRTAVRAARIRRATTVPARFAEGGTGRSRSTVTNGCDGWEA</sequence>
<name>A0A919C7E6_9ACTN</name>
<feature type="region of interest" description="Disordered" evidence="1">
    <location>
        <begin position="1"/>
        <end position="20"/>
    </location>
</feature>
<evidence type="ECO:0000313" key="2">
    <source>
        <dbReference type="EMBL" id="GHC79315.1"/>
    </source>
</evidence>
<reference evidence="2" key="2">
    <citation type="submission" date="2020-09" db="EMBL/GenBank/DDBJ databases">
        <authorList>
            <person name="Sun Q."/>
            <person name="Ohkuma M."/>
        </authorList>
    </citation>
    <scope>NUCLEOTIDE SEQUENCE</scope>
    <source>
        <strain evidence="2">JCM 4637</strain>
    </source>
</reference>